<feature type="transmembrane region" description="Helical" evidence="1">
    <location>
        <begin position="39"/>
        <end position="58"/>
    </location>
</feature>
<keyword evidence="1" id="KW-1133">Transmembrane helix</keyword>
<name>A0A2H0YU05_9BACT</name>
<evidence type="ECO:0000313" key="2">
    <source>
        <dbReference type="EMBL" id="PIS41233.1"/>
    </source>
</evidence>
<feature type="transmembrane region" description="Helical" evidence="1">
    <location>
        <begin position="138"/>
        <end position="159"/>
    </location>
</feature>
<dbReference type="EMBL" id="PEXV01000138">
    <property type="protein sequence ID" value="PIS41233.1"/>
    <property type="molecule type" value="Genomic_DNA"/>
</dbReference>
<feature type="transmembrane region" description="Helical" evidence="1">
    <location>
        <begin position="93"/>
        <end position="110"/>
    </location>
</feature>
<keyword evidence="1" id="KW-0472">Membrane</keyword>
<dbReference type="AlphaFoldDB" id="A0A2H0YU05"/>
<keyword evidence="1" id="KW-0812">Transmembrane</keyword>
<feature type="transmembrane region" description="Helical" evidence="1">
    <location>
        <begin position="6"/>
        <end position="27"/>
    </location>
</feature>
<comment type="caution">
    <text evidence="2">The sequence shown here is derived from an EMBL/GenBank/DDBJ whole genome shotgun (WGS) entry which is preliminary data.</text>
</comment>
<evidence type="ECO:0000313" key="3">
    <source>
        <dbReference type="Proteomes" id="UP000228711"/>
    </source>
</evidence>
<organism evidence="2 3">
    <name type="scientific">Candidatus Kerfeldbacteria bacterium CG08_land_8_20_14_0_20_42_7</name>
    <dbReference type="NCBI Taxonomy" id="2014245"/>
    <lineage>
        <taxon>Bacteria</taxon>
        <taxon>Candidatus Kerfeldiibacteriota</taxon>
    </lineage>
</organism>
<accession>A0A2H0YU05</accession>
<proteinExistence type="predicted"/>
<protein>
    <submittedName>
        <fullName evidence="2">Uncharacterized protein</fullName>
    </submittedName>
</protein>
<gene>
    <name evidence="2" type="ORF">COT25_04210</name>
</gene>
<evidence type="ECO:0000256" key="1">
    <source>
        <dbReference type="SAM" id="Phobius"/>
    </source>
</evidence>
<dbReference type="Proteomes" id="UP000228711">
    <property type="component" value="Unassembled WGS sequence"/>
</dbReference>
<feature type="transmembrane region" description="Helical" evidence="1">
    <location>
        <begin position="171"/>
        <end position="194"/>
    </location>
</feature>
<reference evidence="3" key="1">
    <citation type="submission" date="2017-09" db="EMBL/GenBank/DDBJ databases">
        <title>Depth-based differentiation of microbial function through sediment-hosted aquifers and enrichment of novel symbionts in the deep terrestrial subsurface.</title>
        <authorList>
            <person name="Probst A.J."/>
            <person name="Ladd B."/>
            <person name="Jarett J.K."/>
            <person name="Geller-Mcgrath D.E."/>
            <person name="Sieber C.M.K."/>
            <person name="Emerson J.B."/>
            <person name="Anantharaman K."/>
            <person name="Thomas B.C."/>
            <person name="Malmstrom R."/>
            <person name="Stieglmeier M."/>
            <person name="Klingl A."/>
            <person name="Woyke T."/>
            <person name="Ryan C.M."/>
            <person name="Banfield J.F."/>
        </authorList>
    </citation>
    <scope>NUCLEOTIDE SEQUENCE [LARGE SCALE GENOMIC DNA]</scope>
</reference>
<sequence>MTTSDYLYWISRIFFAIVFLWLGVIAFRNRSIPINKSWWLFLVYIGEWIIEISFRAYFSYTAALAADKVNGYSLEVFRIYLLPNLQKLLERQAMMILIAGVVWFLLAVYARRTHEEKLDLADVNVFTFGVLVSGWPNFFIYLGLVFIFSALFLATALAIKKMQRMTVTPFFALAGIVILFWGWQISHFVGLYALR</sequence>